<keyword evidence="5" id="KW-0694">RNA-binding</keyword>
<dbReference type="InterPro" id="IPR047865">
    <property type="entry name" value="Ribosomal_uL10_bac_type"/>
</dbReference>
<sequence length="181" mass="20660">MLSAETAFLVKMPQTKEQKKKIIEKLRENVAKQRAMVFVAIEGLKAAKTFDLRKQLKEADCLLQVAKKTLLNLVFKEKKFDFDAKKLEGQPALIFGFKDEIAPAKIAHNFSKENENLKILGGFFEDKFRNREEIIALAEIPSKEQLLSKVVSSIFSPVSNFVNILQGNIRNFVYLLSIIKK</sequence>
<name>A0A2M6NSD2_9BACT</name>
<evidence type="ECO:0000256" key="4">
    <source>
        <dbReference type="ARBA" id="ARBA00035202"/>
    </source>
</evidence>
<dbReference type="GO" id="GO:1990904">
    <property type="term" value="C:ribonucleoprotein complex"/>
    <property type="evidence" value="ECO:0007669"/>
    <property type="project" value="UniProtKB-KW"/>
</dbReference>
<dbReference type="SUPFAM" id="SSF160369">
    <property type="entry name" value="Ribosomal protein L10-like"/>
    <property type="match status" value="1"/>
</dbReference>
<evidence type="ECO:0000256" key="5">
    <source>
        <dbReference type="HAMAP-Rule" id="MF_00362"/>
    </source>
</evidence>
<comment type="caution">
    <text evidence="6">The sequence shown here is derived from an EMBL/GenBank/DDBJ whole genome shotgun (WGS) entry which is preliminary data.</text>
</comment>
<dbReference type="GO" id="GO:0070180">
    <property type="term" value="F:large ribosomal subunit rRNA binding"/>
    <property type="evidence" value="ECO:0007669"/>
    <property type="project" value="UniProtKB-UniRule"/>
</dbReference>
<evidence type="ECO:0000256" key="1">
    <source>
        <dbReference type="ARBA" id="ARBA00008889"/>
    </source>
</evidence>
<comment type="similarity">
    <text evidence="1 5">Belongs to the universal ribosomal protein uL10 family.</text>
</comment>
<accession>A0A2M6NSD2</accession>
<keyword evidence="2 5" id="KW-0689">Ribosomal protein</keyword>
<dbReference type="Proteomes" id="UP000228756">
    <property type="component" value="Unassembled WGS sequence"/>
</dbReference>
<dbReference type="InterPro" id="IPR022973">
    <property type="entry name" value="Ribosomal_uL10_bac"/>
</dbReference>
<reference evidence="7" key="1">
    <citation type="submission" date="2017-09" db="EMBL/GenBank/DDBJ databases">
        <title>Depth-based differentiation of microbial function through sediment-hosted aquifers and enrichment of novel symbionts in the deep terrestrial subsurface.</title>
        <authorList>
            <person name="Probst A.J."/>
            <person name="Ladd B."/>
            <person name="Jarett J.K."/>
            <person name="Geller-Mcgrath D.E."/>
            <person name="Sieber C.M.K."/>
            <person name="Emerson J.B."/>
            <person name="Anantharaman K."/>
            <person name="Thomas B.C."/>
            <person name="Malmstrom R."/>
            <person name="Stieglmeier M."/>
            <person name="Klingl A."/>
            <person name="Woyke T."/>
            <person name="Ryan C.M."/>
            <person name="Banfield J.F."/>
        </authorList>
    </citation>
    <scope>NUCLEOTIDE SEQUENCE [LARGE SCALE GENOMIC DNA]</scope>
</reference>
<evidence type="ECO:0000256" key="2">
    <source>
        <dbReference type="ARBA" id="ARBA00022980"/>
    </source>
</evidence>
<gene>
    <name evidence="5 6" type="primary">rplJ</name>
    <name evidence="6" type="ORF">COU42_01040</name>
</gene>
<dbReference type="Pfam" id="PF00466">
    <property type="entry name" value="Ribosomal_L10"/>
    <property type="match status" value="1"/>
</dbReference>
<dbReference type="NCBIfam" id="NF000955">
    <property type="entry name" value="PRK00099.1-1"/>
    <property type="match status" value="1"/>
</dbReference>
<keyword evidence="3 5" id="KW-0687">Ribonucleoprotein</keyword>
<evidence type="ECO:0000313" key="6">
    <source>
        <dbReference type="EMBL" id="PIR72508.1"/>
    </source>
</evidence>
<dbReference type="GO" id="GO:0006412">
    <property type="term" value="P:translation"/>
    <property type="evidence" value="ECO:0007669"/>
    <property type="project" value="UniProtKB-UniRule"/>
</dbReference>
<dbReference type="Gene3D" id="3.30.70.1730">
    <property type="match status" value="1"/>
</dbReference>
<dbReference type="CDD" id="cd05797">
    <property type="entry name" value="Ribosomal_L10"/>
    <property type="match status" value="1"/>
</dbReference>
<organism evidence="6 7">
    <name type="scientific">Candidatus Nealsonbacteria bacterium CG10_big_fil_rev_8_21_14_0_10_36_24</name>
    <dbReference type="NCBI Taxonomy" id="1974710"/>
    <lineage>
        <taxon>Bacteria</taxon>
        <taxon>Candidatus Nealsoniibacteriota</taxon>
    </lineage>
</organism>
<dbReference type="InterPro" id="IPR001790">
    <property type="entry name" value="Ribosomal_uL10"/>
</dbReference>
<proteinExistence type="inferred from homology"/>
<protein>
    <recommendedName>
        <fullName evidence="4 5">Large ribosomal subunit protein uL10</fullName>
    </recommendedName>
</protein>
<dbReference type="AlphaFoldDB" id="A0A2M6NSD2"/>
<evidence type="ECO:0000256" key="3">
    <source>
        <dbReference type="ARBA" id="ARBA00023274"/>
    </source>
</evidence>
<comment type="function">
    <text evidence="5">Forms part of the ribosomal stalk, playing a central role in the interaction of the ribosome with GTP-bound translation factors.</text>
</comment>
<dbReference type="EMBL" id="PFCJ01000013">
    <property type="protein sequence ID" value="PIR72508.1"/>
    <property type="molecule type" value="Genomic_DNA"/>
</dbReference>
<comment type="subunit">
    <text evidence="5">Part of the ribosomal stalk of the 50S ribosomal subunit. The N-terminus interacts with L11 and the large rRNA to form the base of the stalk. The C-terminus forms an elongated spine to which L12 dimers bind in a sequential fashion forming a multimeric L10(L12)X complex.</text>
</comment>
<dbReference type="PANTHER" id="PTHR11560">
    <property type="entry name" value="39S RIBOSOMAL PROTEIN L10, MITOCHONDRIAL"/>
    <property type="match status" value="1"/>
</dbReference>
<dbReference type="HAMAP" id="MF_00362">
    <property type="entry name" value="Ribosomal_uL10"/>
    <property type="match status" value="1"/>
</dbReference>
<dbReference type="GO" id="GO:0005840">
    <property type="term" value="C:ribosome"/>
    <property type="evidence" value="ECO:0007669"/>
    <property type="project" value="UniProtKB-KW"/>
</dbReference>
<keyword evidence="5" id="KW-0699">rRNA-binding</keyword>
<dbReference type="Gene3D" id="6.10.250.290">
    <property type="match status" value="1"/>
</dbReference>
<evidence type="ECO:0000313" key="7">
    <source>
        <dbReference type="Proteomes" id="UP000228756"/>
    </source>
</evidence>
<dbReference type="InterPro" id="IPR043141">
    <property type="entry name" value="Ribosomal_uL10-like_sf"/>
</dbReference>